<protein>
    <submittedName>
        <fullName evidence="2">DUF4810 domain-containing protein</fullName>
    </submittedName>
</protein>
<dbReference type="KEGG" id="sbal:HUE88_09680"/>
<feature type="repeat" description="TPR" evidence="1">
    <location>
        <begin position="56"/>
        <end position="89"/>
    </location>
</feature>
<evidence type="ECO:0000313" key="2">
    <source>
        <dbReference type="EMBL" id="QOY53481.1"/>
    </source>
</evidence>
<dbReference type="AlphaFoldDB" id="A0A7S7LY34"/>
<accession>A0A7S7LY34</accession>
<dbReference type="PROSITE" id="PS50005">
    <property type="entry name" value="TPR"/>
    <property type="match status" value="1"/>
</dbReference>
<dbReference type="InterPro" id="IPR014508">
    <property type="entry name" value="UCP020555_TPR-like"/>
</dbReference>
<dbReference type="InterPro" id="IPR019734">
    <property type="entry name" value="TPR_rpt"/>
</dbReference>
<dbReference type="Proteomes" id="UP000593994">
    <property type="component" value="Chromosome"/>
</dbReference>
<keyword evidence="3" id="KW-1185">Reference proteome</keyword>
<proteinExistence type="predicted"/>
<organism evidence="2 3">
    <name type="scientific">Candidatus Sulfurimonas baltica</name>
    <dbReference type="NCBI Taxonomy" id="2740404"/>
    <lineage>
        <taxon>Bacteria</taxon>
        <taxon>Pseudomonadati</taxon>
        <taxon>Campylobacterota</taxon>
        <taxon>Epsilonproteobacteria</taxon>
        <taxon>Campylobacterales</taxon>
        <taxon>Sulfurimonadaceae</taxon>
        <taxon>Sulfurimonas</taxon>
    </lineage>
</organism>
<name>A0A7S7LY34_9BACT</name>
<dbReference type="Pfam" id="PF16068">
    <property type="entry name" value="DUF4810"/>
    <property type="match status" value="1"/>
</dbReference>
<evidence type="ECO:0000256" key="1">
    <source>
        <dbReference type="PROSITE-ProRule" id="PRU00339"/>
    </source>
</evidence>
<gene>
    <name evidence="2" type="ORF">HUE88_09680</name>
</gene>
<keyword evidence="1" id="KW-0802">TPR repeat</keyword>
<evidence type="ECO:0000313" key="3">
    <source>
        <dbReference type="Proteomes" id="UP000593994"/>
    </source>
</evidence>
<sequence>MVGCAQPKVLYNYGDYSDSYYANKKNMSDESTLKLQQSMEQAIEKAGESISGRVPPGMYANLGYMYLKSGNPNGAISNFKKEKSVYPESARFMDRMIKKVELVEGKLK</sequence>
<reference evidence="2 3" key="1">
    <citation type="submission" date="2020-05" db="EMBL/GenBank/DDBJ databases">
        <title>Sulfurimonas marisnigri, sp. nov., and Sulfurimonas baltica, sp. nov., manganese oxide reducing chemolithoautotrophs of the class Epsilonproteobacteria isolated from the pelagic redoxclines of the Black and Baltic Seas and emended description of the genus Sulfurimonas.</title>
        <authorList>
            <person name="Henkel J.V."/>
            <person name="Laudan C."/>
            <person name="Werner J."/>
            <person name="Neu T."/>
            <person name="Plewe S."/>
            <person name="Sproer C."/>
            <person name="Bunk B."/>
            <person name="Schulz-Vogt H.N."/>
        </authorList>
    </citation>
    <scope>NUCLEOTIDE SEQUENCE [LARGE SCALE GENOMIC DNA]</scope>
    <source>
        <strain evidence="2 3">GD2</strain>
    </source>
</reference>
<dbReference type="EMBL" id="CP054492">
    <property type="protein sequence ID" value="QOY53481.1"/>
    <property type="molecule type" value="Genomic_DNA"/>
</dbReference>
<dbReference type="PIRSF" id="PIRSF020555">
    <property type="entry name" value="UCP020555"/>
    <property type="match status" value="1"/>
</dbReference>